<evidence type="ECO:0000313" key="2">
    <source>
        <dbReference type="Proteomes" id="UP000886520"/>
    </source>
</evidence>
<reference evidence="1" key="1">
    <citation type="submission" date="2021-01" db="EMBL/GenBank/DDBJ databases">
        <title>Adiantum capillus-veneris genome.</title>
        <authorList>
            <person name="Fang Y."/>
            <person name="Liao Q."/>
        </authorList>
    </citation>
    <scope>NUCLEOTIDE SEQUENCE</scope>
    <source>
        <strain evidence="1">H3</strain>
        <tissue evidence="1">Leaf</tissue>
    </source>
</reference>
<name>A0A9D4UK83_ADICA</name>
<protein>
    <submittedName>
        <fullName evidence="1">Uncharacterized protein</fullName>
    </submittedName>
</protein>
<gene>
    <name evidence="1" type="ORF">GOP47_0015706</name>
</gene>
<sequence length="92" mass="10251">MVFNPTGVDVLAVDILELGMDYTDAAMIAGYSWTGLSRILKRLVIPVSRLINALYGPYWKLQADDHCRRMLRVQEAFKEGVSSATGNQLTDC</sequence>
<keyword evidence="2" id="KW-1185">Reference proteome</keyword>
<organism evidence="1 2">
    <name type="scientific">Adiantum capillus-veneris</name>
    <name type="common">Maidenhair fern</name>
    <dbReference type="NCBI Taxonomy" id="13818"/>
    <lineage>
        <taxon>Eukaryota</taxon>
        <taxon>Viridiplantae</taxon>
        <taxon>Streptophyta</taxon>
        <taxon>Embryophyta</taxon>
        <taxon>Tracheophyta</taxon>
        <taxon>Polypodiopsida</taxon>
        <taxon>Polypodiidae</taxon>
        <taxon>Polypodiales</taxon>
        <taxon>Pteridineae</taxon>
        <taxon>Pteridaceae</taxon>
        <taxon>Vittarioideae</taxon>
        <taxon>Adiantum</taxon>
    </lineage>
</organism>
<dbReference type="EMBL" id="JABFUD020000015">
    <property type="protein sequence ID" value="KAI5069405.1"/>
    <property type="molecule type" value="Genomic_DNA"/>
</dbReference>
<dbReference type="AlphaFoldDB" id="A0A9D4UK83"/>
<evidence type="ECO:0000313" key="1">
    <source>
        <dbReference type="EMBL" id="KAI5069405.1"/>
    </source>
</evidence>
<accession>A0A9D4UK83</accession>
<comment type="caution">
    <text evidence="1">The sequence shown here is derived from an EMBL/GenBank/DDBJ whole genome shotgun (WGS) entry which is preliminary data.</text>
</comment>
<dbReference type="Proteomes" id="UP000886520">
    <property type="component" value="Chromosome 15"/>
</dbReference>
<proteinExistence type="predicted"/>